<feature type="domain" description="Glycosyltransferase 2-like" evidence="4">
    <location>
        <begin position="4"/>
        <end position="162"/>
    </location>
</feature>
<keyword evidence="2 5" id="KW-0328">Glycosyltransferase</keyword>
<dbReference type="SUPFAM" id="SSF53448">
    <property type="entry name" value="Nucleotide-diphospho-sugar transferases"/>
    <property type="match status" value="1"/>
</dbReference>
<reference evidence="5 6" key="1">
    <citation type="submission" date="2022-10" db="EMBL/GenBank/DDBJ databases">
        <title>High-quality genome sequences of two octocoral-associated bacteria, Endozoicomonas euniceicola EF212 and Endozoicomonas gorgoniicola PS125.</title>
        <authorList>
            <person name="Chiou Y.-J."/>
            <person name="Chen Y.-H."/>
        </authorList>
    </citation>
    <scope>NUCLEOTIDE SEQUENCE [LARGE SCALE GENOMIC DNA]</scope>
    <source>
        <strain evidence="5 6">PS125</strain>
    </source>
</reference>
<dbReference type="PANTHER" id="PTHR43685">
    <property type="entry name" value="GLYCOSYLTRANSFERASE"/>
    <property type="match status" value="1"/>
</dbReference>
<gene>
    <name evidence="5" type="ORF">NX722_07080</name>
</gene>
<evidence type="ECO:0000256" key="2">
    <source>
        <dbReference type="ARBA" id="ARBA00022676"/>
    </source>
</evidence>
<keyword evidence="6" id="KW-1185">Reference proteome</keyword>
<dbReference type="Pfam" id="PF00535">
    <property type="entry name" value="Glycos_transf_2"/>
    <property type="match status" value="1"/>
</dbReference>
<dbReference type="PANTHER" id="PTHR43685:SF5">
    <property type="entry name" value="GLYCOSYLTRANSFERASE EPSE-RELATED"/>
    <property type="match status" value="1"/>
</dbReference>
<organism evidence="5 6">
    <name type="scientific">Endozoicomonas gorgoniicola</name>
    <dbReference type="NCBI Taxonomy" id="1234144"/>
    <lineage>
        <taxon>Bacteria</taxon>
        <taxon>Pseudomonadati</taxon>
        <taxon>Pseudomonadota</taxon>
        <taxon>Gammaproteobacteria</taxon>
        <taxon>Oceanospirillales</taxon>
        <taxon>Endozoicomonadaceae</taxon>
        <taxon>Endozoicomonas</taxon>
    </lineage>
</organism>
<evidence type="ECO:0000259" key="4">
    <source>
        <dbReference type="Pfam" id="PF00535"/>
    </source>
</evidence>
<evidence type="ECO:0000256" key="3">
    <source>
        <dbReference type="ARBA" id="ARBA00022679"/>
    </source>
</evidence>
<protein>
    <submittedName>
        <fullName evidence="5">Glycosyltransferase</fullName>
        <ecNumber evidence="5">2.4.-.-</ecNumber>
    </submittedName>
</protein>
<sequence>MKTSILMSLYAKEKPEYLNECLKSLHNQTLKADEIVVVYDGPLSYQLKAIVEVWSVKLPIKVVVLEKNVGLGNALQIGLKHCHYNLIARMDADDICKPFRLERQVDCFLKDSKLTCLGSWINEFDDSVENITSVKKVPLDYTDIVRFSKYRNPMNHMTVMFKKDAVLKSGGYKHLHFMEDYYLWLRMIAKGYKFMNLQEVLVDARTGRGMLERRGGIQYLKSEIELSRYKFELKISSALEAYSSLMLRSTSRVLGVSGRRRIYKFIRSR</sequence>
<comment type="similarity">
    <text evidence="1">Belongs to the glycosyltransferase 2 family.</text>
</comment>
<dbReference type="EC" id="2.4.-.-" evidence="5"/>
<dbReference type="InterPro" id="IPR001173">
    <property type="entry name" value="Glyco_trans_2-like"/>
</dbReference>
<keyword evidence="3 5" id="KW-0808">Transferase</keyword>
<dbReference type="InterPro" id="IPR029044">
    <property type="entry name" value="Nucleotide-diphossugar_trans"/>
</dbReference>
<evidence type="ECO:0000256" key="1">
    <source>
        <dbReference type="ARBA" id="ARBA00006739"/>
    </source>
</evidence>
<accession>A0ABT3MSS7</accession>
<dbReference type="InterPro" id="IPR050834">
    <property type="entry name" value="Glycosyltransf_2"/>
</dbReference>
<evidence type="ECO:0000313" key="5">
    <source>
        <dbReference type="EMBL" id="MCW7552413.1"/>
    </source>
</evidence>
<proteinExistence type="inferred from homology"/>
<dbReference type="GO" id="GO:0016757">
    <property type="term" value="F:glycosyltransferase activity"/>
    <property type="evidence" value="ECO:0007669"/>
    <property type="project" value="UniProtKB-KW"/>
</dbReference>
<dbReference type="EMBL" id="JAPFCC010000001">
    <property type="protein sequence ID" value="MCW7552413.1"/>
    <property type="molecule type" value="Genomic_DNA"/>
</dbReference>
<dbReference type="Proteomes" id="UP001209854">
    <property type="component" value="Unassembled WGS sequence"/>
</dbReference>
<name>A0ABT3MSS7_9GAMM</name>
<dbReference type="Gene3D" id="3.90.550.10">
    <property type="entry name" value="Spore Coat Polysaccharide Biosynthesis Protein SpsA, Chain A"/>
    <property type="match status" value="1"/>
</dbReference>
<dbReference type="RefSeq" id="WP_262567378.1">
    <property type="nucleotide sequence ID" value="NZ_JAPFCC010000001.1"/>
</dbReference>
<comment type="caution">
    <text evidence="5">The sequence shown here is derived from an EMBL/GenBank/DDBJ whole genome shotgun (WGS) entry which is preliminary data.</text>
</comment>
<evidence type="ECO:0000313" key="6">
    <source>
        <dbReference type="Proteomes" id="UP001209854"/>
    </source>
</evidence>